<dbReference type="EMBL" id="VLPL01000001">
    <property type="protein sequence ID" value="TSJ48031.1"/>
    <property type="molecule type" value="Genomic_DNA"/>
</dbReference>
<protein>
    <submittedName>
        <fullName evidence="3">YcxB family protein</fullName>
    </submittedName>
</protein>
<name>A0A556N7D6_9FLAO</name>
<dbReference type="RefSeq" id="WP_144331566.1">
    <property type="nucleotide sequence ID" value="NZ_VLPL01000001.1"/>
</dbReference>
<gene>
    <name evidence="3" type="ORF">FO442_02555</name>
</gene>
<keyword evidence="1" id="KW-0812">Transmembrane</keyword>
<dbReference type="InterPro" id="IPR025588">
    <property type="entry name" value="YcxB-like_C"/>
</dbReference>
<dbReference type="OrthoDB" id="1249483at2"/>
<evidence type="ECO:0000256" key="1">
    <source>
        <dbReference type="SAM" id="Phobius"/>
    </source>
</evidence>
<feature type="transmembrane region" description="Helical" evidence="1">
    <location>
        <begin position="26"/>
        <end position="47"/>
    </location>
</feature>
<feature type="transmembrane region" description="Helical" evidence="1">
    <location>
        <begin position="53"/>
        <end position="74"/>
    </location>
</feature>
<keyword evidence="1" id="KW-1133">Transmembrane helix</keyword>
<dbReference type="Proteomes" id="UP000316008">
    <property type="component" value="Unassembled WGS sequence"/>
</dbReference>
<keyword evidence="1" id="KW-0472">Membrane</keyword>
<evidence type="ECO:0000313" key="4">
    <source>
        <dbReference type="Proteomes" id="UP000316008"/>
    </source>
</evidence>
<dbReference type="Pfam" id="PF14317">
    <property type="entry name" value="YcxB"/>
    <property type="match status" value="1"/>
</dbReference>
<keyword evidence="4" id="KW-1185">Reference proteome</keyword>
<feature type="domain" description="YcxB-like C-terminal" evidence="2">
    <location>
        <begin position="92"/>
        <end position="152"/>
    </location>
</feature>
<evidence type="ECO:0000259" key="2">
    <source>
        <dbReference type="Pfam" id="PF14317"/>
    </source>
</evidence>
<reference evidence="3 4" key="1">
    <citation type="submission" date="2019-07" db="EMBL/GenBank/DDBJ databases">
        <authorList>
            <person name="Huq M.A."/>
        </authorList>
    </citation>
    <scope>NUCLEOTIDE SEQUENCE [LARGE SCALE GENOMIC DNA]</scope>
    <source>
        <strain evidence="3 4">MAH-3</strain>
    </source>
</reference>
<accession>A0A556N7D6</accession>
<organism evidence="3 4">
    <name type="scientific">Fluviicola chungangensis</name>
    <dbReference type="NCBI Taxonomy" id="2597671"/>
    <lineage>
        <taxon>Bacteria</taxon>
        <taxon>Pseudomonadati</taxon>
        <taxon>Bacteroidota</taxon>
        <taxon>Flavobacteriia</taxon>
        <taxon>Flavobacteriales</taxon>
        <taxon>Crocinitomicaceae</taxon>
        <taxon>Fluviicola</taxon>
    </lineage>
</organism>
<evidence type="ECO:0000313" key="3">
    <source>
        <dbReference type="EMBL" id="TSJ48031.1"/>
    </source>
</evidence>
<comment type="caution">
    <text evidence="3">The sequence shown here is derived from an EMBL/GenBank/DDBJ whole genome shotgun (WGS) entry which is preliminary data.</text>
</comment>
<sequence length="161" mass="18398">MQIKTTLTQSQFAKLTGILLLKRLQVLFLILAVLGLIIGALIAIFFFHNKDAYMLVFVAVVFLGLFAFSIFNNAKRHYQNNPRIRQETTYDFSDKGVLIAKEGFSSTIKWNEIIRIRKKAGLILIWQNKLVANVISAKDVTPQQLDEIKSLIRKKNVPSNF</sequence>
<proteinExistence type="predicted"/>
<dbReference type="AlphaFoldDB" id="A0A556N7D6"/>